<gene>
    <name evidence="1" type="ORF">FYJ24_05805</name>
</gene>
<evidence type="ECO:0000313" key="1">
    <source>
        <dbReference type="EMBL" id="MSS84287.1"/>
    </source>
</evidence>
<keyword evidence="2" id="KW-1185">Reference proteome</keyword>
<dbReference type="RefSeq" id="WP_154544512.1">
    <property type="nucleotide sequence ID" value="NZ_VULO01000006.1"/>
</dbReference>
<sequence length="549" mass="60303">MDHPPHDMTTDTPGFIDDVREIFTSGDPLVALTTASAIASFTEATPDPFSNSDSEPSITEVAEMLFQEDTPQTDWLLVVWEQMLPQSPLTELRHKQLLRRLQEPPQWLRQIDQVRPVSAASFGSYTGEFELVSIEFACPWGPLTLVVGIAYSGIALIEDGYAFPGSIKEIIHHAGLQDDPAGAITEISLADAKAIVDEAADWHGRYIDAPETDTWPACKPLLLWGLRTMPDGGRGHVYREYTEEEIDAEVDAFISSPYAAGLSQNAPDQAHLILSLATNYGTGDIRQWSAQLAERMLLDLVPRKVIAGQDYLRPIPKVLEAIVRYYHAQLQVPPIITEDVVATIAGCKRTYSRLIKPSYYDSDFSWLTDSWELDIGEASTLDSLTTDPLPKEKVKTRGMSMAVAHKVRSVAEVIEAVAPTFFGDTEMTTSALRILAKLGSVSPEYFLSKSTTEASSSADVTWQSSVAGAVCWVCGKANNWFKQSDPERTVKALMSAFGLKNSPTTRGTTIVDRLPGAVWDGSLVHIGDASLLTSRKRMEVLTKAADSHE</sequence>
<evidence type="ECO:0000313" key="2">
    <source>
        <dbReference type="Proteomes" id="UP000470875"/>
    </source>
</evidence>
<reference evidence="1 2" key="1">
    <citation type="submission" date="2019-08" db="EMBL/GenBank/DDBJ databases">
        <title>In-depth cultivation of the pig gut microbiome towards novel bacterial diversity and tailored functional studies.</title>
        <authorList>
            <person name="Wylensek D."/>
            <person name="Hitch T.C.A."/>
            <person name="Clavel T."/>
        </authorList>
    </citation>
    <scope>NUCLEOTIDE SEQUENCE [LARGE SCALE GENOMIC DNA]</scope>
    <source>
        <strain evidence="1 2">WB03_NA08</strain>
    </source>
</reference>
<dbReference type="AlphaFoldDB" id="A0A6N7VRA6"/>
<accession>A0A6N7VRA6</accession>
<organism evidence="1 2">
    <name type="scientific">Scrofimicrobium canadense</name>
    <dbReference type="NCBI Taxonomy" id="2652290"/>
    <lineage>
        <taxon>Bacteria</taxon>
        <taxon>Bacillati</taxon>
        <taxon>Actinomycetota</taxon>
        <taxon>Actinomycetes</taxon>
        <taxon>Actinomycetales</taxon>
        <taxon>Actinomycetaceae</taxon>
        <taxon>Scrofimicrobium</taxon>
    </lineage>
</organism>
<dbReference type="EMBL" id="VULO01000006">
    <property type="protein sequence ID" value="MSS84287.1"/>
    <property type="molecule type" value="Genomic_DNA"/>
</dbReference>
<name>A0A6N7VRA6_9ACTO</name>
<proteinExistence type="predicted"/>
<protein>
    <submittedName>
        <fullName evidence="1">Uncharacterized protein</fullName>
    </submittedName>
</protein>
<dbReference type="Proteomes" id="UP000470875">
    <property type="component" value="Unassembled WGS sequence"/>
</dbReference>
<comment type="caution">
    <text evidence="1">The sequence shown here is derived from an EMBL/GenBank/DDBJ whole genome shotgun (WGS) entry which is preliminary data.</text>
</comment>